<protein>
    <submittedName>
        <fullName evidence="2">Uncharacterized protein</fullName>
    </submittedName>
</protein>
<proteinExistence type="predicted"/>
<name>A0AAN9YBI6_9HEMI</name>
<feature type="region of interest" description="Disordered" evidence="1">
    <location>
        <begin position="192"/>
        <end position="268"/>
    </location>
</feature>
<feature type="compositionally biased region" description="Basic and acidic residues" evidence="1">
    <location>
        <begin position="1"/>
        <end position="13"/>
    </location>
</feature>
<reference evidence="2 3" key="1">
    <citation type="submission" date="2024-03" db="EMBL/GenBank/DDBJ databases">
        <title>Adaptation during the transition from Ophiocordyceps entomopathogen to insect associate is accompanied by gene loss and intensified selection.</title>
        <authorList>
            <person name="Ward C.M."/>
            <person name="Onetto C.A."/>
            <person name="Borneman A.R."/>
        </authorList>
    </citation>
    <scope>NUCLEOTIDE SEQUENCE [LARGE SCALE GENOMIC DNA]</scope>
    <source>
        <strain evidence="2">AWRI1</strain>
        <tissue evidence="2">Single Adult Female</tissue>
    </source>
</reference>
<keyword evidence="3" id="KW-1185">Reference proteome</keyword>
<organism evidence="2 3">
    <name type="scientific">Parthenolecanium corni</name>
    <dbReference type="NCBI Taxonomy" id="536013"/>
    <lineage>
        <taxon>Eukaryota</taxon>
        <taxon>Metazoa</taxon>
        <taxon>Ecdysozoa</taxon>
        <taxon>Arthropoda</taxon>
        <taxon>Hexapoda</taxon>
        <taxon>Insecta</taxon>
        <taxon>Pterygota</taxon>
        <taxon>Neoptera</taxon>
        <taxon>Paraneoptera</taxon>
        <taxon>Hemiptera</taxon>
        <taxon>Sternorrhyncha</taxon>
        <taxon>Coccoidea</taxon>
        <taxon>Coccidae</taxon>
        <taxon>Parthenolecanium</taxon>
    </lineage>
</organism>
<feature type="compositionally biased region" description="Basic residues" evidence="1">
    <location>
        <begin position="208"/>
        <end position="223"/>
    </location>
</feature>
<dbReference type="Proteomes" id="UP001367676">
    <property type="component" value="Unassembled WGS sequence"/>
</dbReference>
<comment type="caution">
    <text evidence="2">The sequence shown here is derived from an EMBL/GenBank/DDBJ whole genome shotgun (WGS) entry which is preliminary data.</text>
</comment>
<gene>
    <name evidence="2" type="ORF">V9T40_006036</name>
</gene>
<feature type="compositionally biased region" description="Low complexity" evidence="1">
    <location>
        <begin position="233"/>
        <end position="254"/>
    </location>
</feature>
<sequence length="268" mass="30134">MATIRSERRRSDRTVSSNAPVAREEGVLGPAVVHDDEENVKTAAKEKVVGSSLNIGRMEENVCYSVCVHFFPPSFENENCSVALNRVRGNPRDRKYSVVHKRAHAGVAATTRATNSCVGRFEQPNFDERKVLNIMQWWRKKRNIRVIGSANHPLLLKRYCCCVAGKYSDHFEDCEPAATTTTTTAATTTTFSSGRWEDGRRTSFSNSHHQHHHYQAHHHHHHNYEKASYRRQSSSSPAVSAANVVTSSSNAKYSSSKDESKTLIEGEY</sequence>
<evidence type="ECO:0000256" key="1">
    <source>
        <dbReference type="SAM" id="MobiDB-lite"/>
    </source>
</evidence>
<dbReference type="EMBL" id="JBBCAQ010000003">
    <property type="protein sequence ID" value="KAK7604850.1"/>
    <property type="molecule type" value="Genomic_DNA"/>
</dbReference>
<feature type="compositionally biased region" description="Basic and acidic residues" evidence="1">
    <location>
        <begin position="255"/>
        <end position="268"/>
    </location>
</feature>
<evidence type="ECO:0000313" key="3">
    <source>
        <dbReference type="Proteomes" id="UP001367676"/>
    </source>
</evidence>
<accession>A0AAN9YBI6</accession>
<dbReference type="AlphaFoldDB" id="A0AAN9YBI6"/>
<feature type="region of interest" description="Disordered" evidence="1">
    <location>
        <begin position="1"/>
        <end position="30"/>
    </location>
</feature>
<evidence type="ECO:0000313" key="2">
    <source>
        <dbReference type="EMBL" id="KAK7604850.1"/>
    </source>
</evidence>